<name>A0AAD8PKM9_9PEZI</name>
<evidence type="ECO:0000256" key="1">
    <source>
        <dbReference type="SAM" id="SignalP"/>
    </source>
</evidence>
<dbReference type="SUPFAM" id="SSF81301">
    <property type="entry name" value="Nucleotidyltransferase"/>
    <property type="match status" value="1"/>
</dbReference>
<dbReference type="Proteomes" id="UP001230504">
    <property type="component" value="Unassembled WGS sequence"/>
</dbReference>
<dbReference type="RefSeq" id="XP_060407665.1">
    <property type="nucleotide sequence ID" value="XM_060565180.1"/>
</dbReference>
<comment type="caution">
    <text evidence="2">The sequence shown here is derived from an EMBL/GenBank/DDBJ whole genome shotgun (WGS) entry which is preliminary data.</text>
</comment>
<dbReference type="EMBL" id="JAHLJV010000136">
    <property type="protein sequence ID" value="KAK1569420.1"/>
    <property type="molecule type" value="Genomic_DNA"/>
</dbReference>
<dbReference type="AlphaFoldDB" id="A0AAD8PKM9"/>
<proteinExistence type="predicted"/>
<dbReference type="GeneID" id="85449420"/>
<organism evidence="2 3">
    <name type="scientific">Colletotrichum navitas</name>
    <dbReference type="NCBI Taxonomy" id="681940"/>
    <lineage>
        <taxon>Eukaryota</taxon>
        <taxon>Fungi</taxon>
        <taxon>Dikarya</taxon>
        <taxon>Ascomycota</taxon>
        <taxon>Pezizomycotina</taxon>
        <taxon>Sordariomycetes</taxon>
        <taxon>Hypocreomycetidae</taxon>
        <taxon>Glomerellales</taxon>
        <taxon>Glomerellaceae</taxon>
        <taxon>Colletotrichum</taxon>
        <taxon>Colletotrichum graminicola species complex</taxon>
    </lineage>
</organism>
<keyword evidence="3" id="KW-1185">Reference proteome</keyword>
<dbReference type="InterPro" id="IPR014942">
    <property type="entry name" value="AbiEii"/>
</dbReference>
<protein>
    <submittedName>
        <fullName evidence="2">Uncharacterized protein</fullName>
    </submittedName>
</protein>
<gene>
    <name evidence="2" type="ORF">LY79DRAFT_87012</name>
</gene>
<feature type="signal peptide" evidence="1">
    <location>
        <begin position="1"/>
        <end position="20"/>
    </location>
</feature>
<evidence type="ECO:0000313" key="2">
    <source>
        <dbReference type="EMBL" id="KAK1569420.1"/>
    </source>
</evidence>
<dbReference type="Pfam" id="PF08843">
    <property type="entry name" value="AbiEii"/>
    <property type="match status" value="1"/>
</dbReference>
<reference evidence="2" key="1">
    <citation type="submission" date="2021-06" db="EMBL/GenBank/DDBJ databases">
        <title>Comparative genomics, transcriptomics and evolutionary studies reveal genomic signatures of adaptation to plant cell wall in hemibiotrophic fungi.</title>
        <authorList>
            <consortium name="DOE Joint Genome Institute"/>
            <person name="Baroncelli R."/>
            <person name="Diaz J.F."/>
            <person name="Benocci T."/>
            <person name="Peng M."/>
            <person name="Battaglia E."/>
            <person name="Haridas S."/>
            <person name="Andreopoulos W."/>
            <person name="Labutti K."/>
            <person name="Pangilinan J."/>
            <person name="Floch G.L."/>
            <person name="Makela M.R."/>
            <person name="Henrissat B."/>
            <person name="Grigoriev I.V."/>
            <person name="Crouch J.A."/>
            <person name="De Vries R.P."/>
            <person name="Sukno S.A."/>
            <person name="Thon M.R."/>
        </authorList>
    </citation>
    <scope>NUCLEOTIDE SEQUENCE</scope>
    <source>
        <strain evidence="2">CBS 125086</strain>
    </source>
</reference>
<feature type="chain" id="PRO_5041901403" evidence="1">
    <location>
        <begin position="21"/>
        <end position="294"/>
    </location>
</feature>
<sequence>MRFFVKPLFALWLLAAVALGLTVPVRQCHQSSIGLQGCKSLLPKQVGQGVRARKPSPIFKQGHLVTRNIAKGFYDEEEGIRLRANSEAHPKNINDLIHMTQVIGRVLGEDIPWGIFGGLALIAYGEPNRQTADIDVLLQTSIQELRKRLKADPNFIVPSEEVYAKTRNMRAYYKWKNEIFQVDFNIPGLSKVWEKAKVEDIVQQTHFQTSDQKSASVYAVRLDEIFQSKVETLLNTHRNKATDMQDISWIIKERPDAVTIAKPRLPIKLRQLVVSRLAHMRSPLVGKAKQLLGI</sequence>
<evidence type="ECO:0000313" key="3">
    <source>
        <dbReference type="Proteomes" id="UP001230504"/>
    </source>
</evidence>
<dbReference type="InterPro" id="IPR043519">
    <property type="entry name" value="NT_sf"/>
</dbReference>
<keyword evidence="1" id="KW-0732">Signal</keyword>
<dbReference type="Gene3D" id="3.30.460.40">
    <property type="match status" value="1"/>
</dbReference>
<accession>A0AAD8PKM9</accession>